<evidence type="ECO:0000313" key="1">
    <source>
        <dbReference type="EMBL" id="MBC2691759.1"/>
    </source>
</evidence>
<proteinExistence type="predicted"/>
<evidence type="ECO:0000313" key="2">
    <source>
        <dbReference type="Proteomes" id="UP000526003"/>
    </source>
</evidence>
<protein>
    <submittedName>
        <fullName evidence="1">Uncharacterized protein</fullName>
    </submittedName>
</protein>
<gene>
    <name evidence="1" type="ORF">H7995_18365</name>
</gene>
<dbReference type="AlphaFoldDB" id="A0A7X1GG53"/>
<keyword evidence="2" id="KW-1185">Reference proteome</keyword>
<reference evidence="1 2" key="1">
    <citation type="submission" date="2020-08" db="EMBL/GenBank/DDBJ databases">
        <title>Pseudomonas sp. nov.</title>
        <authorList>
            <person name="Gieschler S."/>
            <person name="Fiedler G."/>
            <person name="Brinks E."/>
            <person name="Boehnlein C."/>
            <person name="Franz C.M.A.P."/>
            <person name="Kabisch J."/>
        </authorList>
    </citation>
    <scope>NUCLEOTIDE SEQUENCE [LARGE SCALE GENOMIC DNA]</scope>
    <source>
        <strain evidence="1 2">MBT-1</strain>
    </source>
</reference>
<sequence>MKTTDTLKEINPISTFIETMNELRAHHKSLLASGKPQAARSFSTPSPTALDDISPEEAIALEELKSTTKMLAITQNQSVELSITNDAKT</sequence>
<dbReference type="Proteomes" id="UP000526003">
    <property type="component" value="Unassembled WGS sequence"/>
</dbReference>
<comment type="caution">
    <text evidence="1">The sequence shown here is derived from an EMBL/GenBank/DDBJ whole genome shotgun (WGS) entry which is preliminary data.</text>
</comment>
<name>A0A7X1GG53_9PSED</name>
<accession>A0A7X1GG53</accession>
<dbReference type="EMBL" id="JACMYG010000020">
    <property type="protein sequence ID" value="MBC2691759.1"/>
    <property type="molecule type" value="Genomic_DNA"/>
</dbReference>
<dbReference type="RefSeq" id="WP_185818707.1">
    <property type="nucleotide sequence ID" value="NZ_CP130043.1"/>
</dbReference>
<organism evidence="1 2">
    <name type="scientific">Pseudomonas kielensis</name>
    <dbReference type="NCBI Taxonomy" id="2762577"/>
    <lineage>
        <taxon>Bacteria</taxon>
        <taxon>Pseudomonadati</taxon>
        <taxon>Pseudomonadota</taxon>
        <taxon>Gammaproteobacteria</taxon>
        <taxon>Pseudomonadales</taxon>
        <taxon>Pseudomonadaceae</taxon>
        <taxon>Pseudomonas</taxon>
    </lineage>
</organism>